<reference evidence="2" key="1">
    <citation type="submission" date="2022-07" db="EMBL/GenBank/DDBJ databases">
        <title>Fungi with potential for degradation of polypropylene.</title>
        <authorList>
            <person name="Gostincar C."/>
        </authorList>
    </citation>
    <scope>NUCLEOTIDE SEQUENCE</scope>
    <source>
        <strain evidence="2">EXF-13287</strain>
    </source>
</reference>
<dbReference type="Proteomes" id="UP001174691">
    <property type="component" value="Unassembled WGS sequence"/>
</dbReference>
<protein>
    <submittedName>
        <fullName evidence="2">Mg2+ transporter protein, CorA-like/Zinc transport protein ZntB</fullName>
    </submittedName>
</protein>
<keyword evidence="1" id="KW-0812">Transmembrane</keyword>
<dbReference type="Gene3D" id="1.20.58.340">
    <property type="entry name" value="Magnesium transport protein CorA, transmembrane region"/>
    <property type="match status" value="1"/>
</dbReference>
<evidence type="ECO:0000256" key="1">
    <source>
        <dbReference type="SAM" id="Phobius"/>
    </source>
</evidence>
<keyword evidence="1" id="KW-0472">Membrane</keyword>
<feature type="transmembrane region" description="Helical" evidence="1">
    <location>
        <begin position="386"/>
        <end position="410"/>
    </location>
</feature>
<name>A0AA38S2G7_9PEZI</name>
<dbReference type="AlphaFoldDB" id="A0AA38S2G7"/>
<proteinExistence type="predicted"/>
<evidence type="ECO:0000313" key="2">
    <source>
        <dbReference type="EMBL" id="KAJ9165233.1"/>
    </source>
</evidence>
<sequence>MDDYLFSRHLERCKFRAEKSRYLEIFNYSDPAQRTFVEEPLAAADDFGNFLNRKGTFAPAEPRDGATFHNGMRLVLQYDLDDKDTFSSHTVSLPKDAYESMVRAMHLPVQGIQTSSVVGPFFWYELDQDAANPRLQIIFRKSDVKWPTESRGFEMMLTHDFGTRTTSGYLKGTNREEVEDILRQLDSCSRGGALHPLLLPTLFLTTHLSADNDENQRSIRGRLRGLEEALVQRYAKPAMAGLQASKQTDEQLLRRGPQLDTINGELADLHCTAMWKRPQAWQKVVGRAAEAAGLFWEATGAAGGEAGTPQLERLHGDICRALRLLEVKLEGLESYTHVSLERLNLQRQVMDSIVNLRESTISTMLAAQQKRLAEVTRRDGASMKTLAFLGSLFLPGTFLASIFSTTFFDFGGGMDGSVSNGLWIYFVVMMPLTAAIVGMWWMFDRRSNKVNRRDWDDIEAGMNAITAQAMRSVQNRTGTSTF</sequence>
<dbReference type="EMBL" id="JANBVN010000005">
    <property type="protein sequence ID" value="KAJ9165233.1"/>
    <property type="molecule type" value="Genomic_DNA"/>
</dbReference>
<organism evidence="2 3">
    <name type="scientific">Coniochaeta hoffmannii</name>
    <dbReference type="NCBI Taxonomy" id="91930"/>
    <lineage>
        <taxon>Eukaryota</taxon>
        <taxon>Fungi</taxon>
        <taxon>Dikarya</taxon>
        <taxon>Ascomycota</taxon>
        <taxon>Pezizomycotina</taxon>
        <taxon>Sordariomycetes</taxon>
        <taxon>Sordariomycetidae</taxon>
        <taxon>Coniochaetales</taxon>
        <taxon>Coniochaetaceae</taxon>
        <taxon>Coniochaeta</taxon>
    </lineage>
</organism>
<keyword evidence="3" id="KW-1185">Reference proteome</keyword>
<feature type="transmembrane region" description="Helical" evidence="1">
    <location>
        <begin position="422"/>
        <end position="443"/>
    </location>
</feature>
<keyword evidence="1" id="KW-1133">Transmembrane helix</keyword>
<evidence type="ECO:0000313" key="3">
    <source>
        <dbReference type="Proteomes" id="UP001174691"/>
    </source>
</evidence>
<comment type="caution">
    <text evidence="2">The sequence shown here is derived from an EMBL/GenBank/DDBJ whole genome shotgun (WGS) entry which is preliminary data.</text>
</comment>
<gene>
    <name evidence="2" type="ORF">NKR19_g569</name>
</gene>
<accession>A0AA38S2G7</accession>